<name>A0ACC3MAH1_9PEZI</name>
<dbReference type="EMBL" id="JAUTXU010000388">
    <property type="protein sequence ID" value="KAK3681917.1"/>
    <property type="molecule type" value="Genomic_DNA"/>
</dbReference>
<dbReference type="Proteomes" id="UP001281147">
    <property type="component" value="Unassembled WGS sequence"/>
</dbReference>
<gene>
    <name evidence="1" type="ORF">LTR37_020760</name>
</gene>
<keyword evidence="2" id="KW-1185">Reference proteome</keyword>
<accession>A0ACC3MAH1</accession>
<comment type="caution">
    <text evidence="1">The sequence shown here is derived from an EMBL/GenBank/DDBJ whole genome shotgun (WGS) entry which is preliminary data.</text>
</comment>
<proteinExistence type="predicted"/>
<reference evidence="1" key="1">
    <citation type="submission" date="2023-07" db="EMBL/GenBank/DDBJ databases">
        <title>Black Yeasts Isolated from many extreme environments.</title>
        <authorList>
            <person name="Coleine C."/>
            <person name="Stajich J.E."/>
            <person name="Selbmann L."/>
        </authorList>
    </citation>
    <scope>NUCLEOTIDE SEQUENCE</scope>
    <source>
        <strain evidence="1">CCFEE 5714</strain>
    </source>
</reference>
<evidence type="ECO:0000313" key="1">
    <source>
        <dbReference type="EMBL" id="KAK3681917.1"/>
    </source>
</evidence>
<organism evidence="1 2">
    <name type="scientific">Vermiconidia calcicola</name>
    <dbReference type="NCBI Taxonomy" id="1690605"/>
    <lineage>
        <taxon>Eukaryota</taxon>
        <taxon>Fungi</taxon>
        <taxon>Dikarya</taxon>
        <taxon>Ascomycota</taxon>
        <taxon>Pezizomycotina</taxon>
        <taxon>Dothideomycetes</taxon>
        <taxon>Dothideomycetidae</taxon>
        <taxon>Mycosphaerellales</taxon>
        <taxon>Extremaceae</taxon>
        <taxon>Vermiconidia</taxon>
    </lineage>
</organism>
<sequence length="120" mass="13419">MKLTTTNLLALTAAFASADPSLETRANQDMKHCMEKAPNVHKAIEKFCKKTDMVVPSNYAHMGETVGNTFIQIMGPCDPPQWVPQQACWSQFHHICRHGNSRGEGTKQYGRQGCQEWVIG</sequence>
<evidence type="ECO:0000313" key="2">
    <source>
        <dbReference type="Proteomes" id="UP001281147"/>
    </source>
</evidence>
<protein>
    <submittedName>
        <fullName evidence="1">Uncharacterized protein</fullName>
    </submittedName>
</protein>